<keyword evidence="5 7" id="KW-0460">Magnesium</keyword>
<dbReference type="GO" id="GO:0006796">
    <property type="term" value="P:phosphate-containing compound metabolic process"/>
    <property type="evidence" value="ECO:0007669"/>
    <property type="project" value="InterPro"/>
</dbReference>
<comment type="subunit">
    <text evidence="7">Homohexamer.</text>
</comment>
<evidence type="ECO:0000256" key="1">
    <source>
        <dbReference type="ARBA" id="ARBA00001946"/>
    </source>
</evidence>
<dbReference type="AlphaFoldDB" id="A0A2G6PDX5"/>
<dbReference type="GO" id="GO:0004427">
    <property type="term" value="F:inorganic diphosphate phosphatase activity"/>
    <property type="evidence" value="ECO:0007669"/>
    <property type="project" value="UniProtKB-UniRule"/>
</dbReference>
<evidence type="ECO:0000313" key="9">
    <source>
        <dbReference type="Proteomes" id="UP000229278"/>
    </source>
</evidence>
<dbReference type="PANTHER" id="PTHR10286">
    <property type="entry name" value="INORGANIC PYROPHOSPHATASE"/>
    <property type="match status" value="1"/>
</dbReference>
<proteinExistence type="inferred from homology"/>
<feature type="binding site" evidence="7">
    <location>
        <position position="30"/>
    </location>
    <ligand>
        <name>substrate</name>
    </ligand>
</feature>
<dbReference type="Proteomes" id="UP000229278">
    <property type="component" value="Unassembled WGS sequence"/>
</dbReference>
<evidence type="ECO:0000256" key="6">
    <source>
        <dbReference type="ARBA" id="ARBA00047820"/>
    </source>
</evidence>
<dbReference type="EC" id="3.6.1.1" evidence="7"/>
<name>A0A2G6PDX5_9GAMM</name>
<feature type="binding site" evidence="7">
    <location>
        <position position="44"/>
    </location>
    <ligand>
        <name>substrate</name>
    </ligand>
</feature>
<evidence type="ECO:0000256" key="5">
    <source>
        <dbReference type="ARBA" id="ARBA00022842"/>
    </source>
</evidence>
<dbReference type="InterPro" id="IPR036649">
    <property type="entry name" value="Pyrophosphatase_sf"/>
</dbReference>
<dbReference type="EMBL" id="PDTV01000012">
    <property type="protein sequence ID" value="PIE82766.1"/>
    <property type="molecule type" value="Genomic_DNA"/>
</dbReference>
<feature type="binding site" evidence="7">
    <location>
        <position position="56"/>
    </location>
    <ligand>
        <name>substrate</name>
    </ligand>
</feature>
<evidence type="ECO:0000313" key="8">
    <source>
        <dbReference type="EMBL" id="PIE82766.1"/>
    </source>
</evidence>
<evidence type="ECO:0000256" key="3">
    <source>
        <dbReference type="ARBA" id="ARBA00022723"/>
    </source>
</evidence>
<dbReference type="FunFam" id="3.90.80.10:FF:000003">
    <property type="entry name" value="Inorganic pyrophosphatase"/>
    <property type="match status" value="1"/>
</dbReference>
<dbReference type="Pfam" id="PF00719">
    <property type="entry name" value="Pyrophosphatase"/>
    <property type="match status" value="1"/>
</dbReference>
<dbReference type="CDD" id="cd00412">
    <property type="entry name" value="pyrophosphatase"/>
    <property type="match status" value="1"/>
</dbReference>
<comment type="catalytic activity">
    <reaction evidence="6 7">
        <text>diphosphate + H2O = 2 phosphate + H(+)</text>
        <dbReference type="Rhea" id="RHEA:24576"/>
        <dbReference type="ChEBI" id="CHEBI:15377"/>
        <dbReference type="ChEBI" id="CHEBI:15378"/>
        <dbReference type="ChEBI" id="CHEBI:33019"/>
        <dbReference type="ChEBI" id="CHEBI:43474"/>
        <dbReference type="EC" id="3.6.1.1"/>
    </reaction>
</comment>
<feature type="binding site" evidence="7">
    <location>
        <position position="71"/>
    </location>
    <ligand>
        <name>Mg(2+)</name>
        <dbReference type="ChEBI" id="CHEBI:18420"/>
        <label>2</label>
    </ligand>
</feature>
<feature type="binding site" evidence="7">
    <location>
        <position position="142"/>
    </location>
    <ligand>
        <name>substrate</name>
    </ligand>
</feature>
<feature type="binding site" evidence="7">
    <location>
        <position position="66"/>
    </location>
    <ligand>
        <name>Mg(2+)</name>
        <dbReference type="ChEBI" id="CHEBI:18420"/>
        <label>1</label>
    </ligand>
</feature>
<dbReference type="GO" id="GO:0005737">
    <property type="term" value="C:cytoplasm"/>
    <property type="evidence" value="ECO:0007669"/>
    <property type="project" value="UniProtKB-SubCell"/>
</dbReference>
<keyword evidence="4 7" id="KW-0378">Hydrolase</keyword>
<comment type="cofactor">
    <cofactor evidence="1 7">
        <name>Mg(2+)</name>
        <dbReference type="ChEBI" id="CHEBI:18420"/>
    </cofactor>
</comment>
<evidence type="ECO:0000256" key="4">
    <source>
        <dbReference type="ARBA" id="ARBA00022801"/>
    </source>
</evidence>
<comment type="function">
    <text evidence="7">Catalyzes the hydrolysis of inorganic pyrophosphate (PPi) forming two phosphate ions.</text>
</comment>
<comment type="caution">
    <text evidence="8">The sequence shown here is derived from an EMBL/GenBank/DDBJ whole genome shotgun (WGS) entry which is preliminary data.</text>
</comment>
<evidence type="ECO:0000256" key="7">
    <source>
        <dbReference type="HAMAP-Rule" id="MF_00209"/>
    </source>
</evidence>
<dbReference type="NCBIfam" id="NF002317">
    <property type="entry name" value="PRK01250.1"/>
    <property type="match status" value="1"/>
</dbReference>
<accession>A0A2G6PDX5</accession>
<keyword evidence="3 7" id="KW-0479">Metal-binding</keyword>
<organism evidence="8 9">
    <name type="scientific">Candidatus Contendibacter odensensis</name>
    <dbReference type="NCBI Taxonomy" id="1400860"/>
    <lineage>
        <taxon>Bacteria</taxon>
        <taxon>Pseudomonadati</taxon>
        <taxon>Pseudomonadota</taxon>
        <taxon>Gammaproteobacteria</taxon>
        <taxon>Candidatus Competibacteraceae</taxon>
        <taxon>Candidatus Contendibacter</taxon>
    </lineage>
</organism>
<comment type="similarity">
    <text evidence="7">Belongs to the PPase family.</text>
</comment>
<protein>
    <recommendedName>
        <fullName evidence="7">Inorganic pyrophosphatase</fullName>
        <ecNumber evidence="7">3.6.1.1</ecNumber>
    </recommendedName>
    <alternativeName>
        <fullName evidence="7">Pyrophosphate phospho-hydrolase</fullName>
        <shortName evidence="7">PPase</shortName>
    </alternativeName>
</protein>
<dbReference type="GO" id="GO:0000287">
    <property type="term" value="F:magnesium ion binding"/>
    <property type="evidence" value="ECO:0007669"/>
    <property type="project" value="UniProtKB-UniRule"/>
</dbReference>
<dbReference type="PROSITE" id="PS00387">
    <property type="entry name" value="PPASE"/>
    <property type="match status" value="1"/>
</dbReference>
<dbReference type="HAMAP" id="MF_00209">
    <property type="entry name" value="Inorganic_PPase"/>
    <property type="match status" value="1"/>
</dbReference>
<gene>
    <name evidence="7" type="primary">ppa</name>
    <name evidence="8" type="ORF">CSA09_04985</name>
</gene>
<dbReference type="Gene3D" id="3.90.80.10">
    <property type="entry name" value="Inorganic pyrophosphatase"/>
    <property type="match status" value="1"/>
</dbReference>
<evidence type="ECO:0000256" key="2">
    <source>
        <dbReference type="ARBA" id="ARBA00022490"/>
    </source>
</evidence>
<reference evidence="8 9" key="1">
    <citation type="submission" date="2017-10" db="EMBL/GenBank/DDBJ databases">
        <title>Novel microbial diversity and functional potential in the marine mammal oral microbiome.</title>
        <authorList>
            <person name="Dudek N.K."/>
            <person name="Sun C.L."/>
            <person name="Burstein D."/>
            <person name="Kantor R.S."/>
            <person name="Aliaga Goltsman D.S."/>
            <person name="Bik E.M."/>
            <person name="Thomas B.C."/>
            <person name="Banfield J.F."/>
            <person name="Relman D.A."/>
        </authorList>
    </citation>
    <scope>NUCLEOTIDE SEQUENCE [LARGE SCALE GENOMIC DNA]</scope>
    <source>
        <strain evidence="8">DOLJORAL78_50_517</strain>
    </source>
</reference>
<keyword evidence="2 7" id="KW-0963">Cytoplasm</keyword>
<dbReference type="InterPro" id="IPR008162">
    <property type="entry name" value="Pyrophosphatase"/>
</dbReference>
<sequence>MILDRVGAGNKLPEEFNAIIEIPAHADPVKYEIDKESGALFVDRFMNTAMHYPCNYGYIPNTLCEDGDPLDVLMVAPLPVVSGCVVRCRPLGLLKMSDEKGEDAKLLAVPIKEECALYDHIENAAQMPKAQLSQIAHFFQHYKDLDSGKWVQIGGWSDIAEAKKEIMASVARFKKAYEEKRPSL</sequence>
<comment type="subcellular location">
    <subcellularLocation>
        <location evidence="7">Cytoplasm</location>
    </subcellularLocation>
</comment>
<dbReference type="SUPFAM" id="SSF50324">
    <property type="entry name" value="Inorganic pyrophosphatase"/>
    <property type="match status" value="1"/>
</dbReference>
<feature type="binding site" evidence="7">
    <location>
        <position position="103"/>
    </location>
    <ligand>
        <name>Mg(2+)</name>
        <dbReference type="ChEBI" id="CHEBI:18420"/>
        <label>1</label>
    </ligand>
</feature>
<feature type="binding site" evidence="7">
    <location>
        <position position="71"/>
    </location>
    <ligand>
        <name>Mg(2+)</name>
        <dbReference type="ChEBI" id="CHEBI:18420"/>
        <label>1</label>
    </ligand>
</feature>